<evidence type="ECO:0000256" key="7">
    <source>
        <dbReference type="ARBA" id="ARBA00013023"/>
    </source>
</evidence>
<dbReference type="EC" id="6.3.2.17" evidence="8"/>
<proteinExistence type="inferred from homology"/>
<dbReference type="Proteomes" id="UP000234166">
    <property type="component" value="Unassembled WGS sequence"/>
</dbReference>
<dbReference type="InterPro" id="IPR004101">
    <property type="entry name" value="Mur_ligase_C"/>
</dbReference>
<reference evidence="26" key="3">
    <citation type="submission" date="2015-04" db="EMBL/GenBank/DDBJ databases">
        <authorList>
            <person name="Harrison J.W."/>
            <person name="Aritua V."/>
            <person name="Sapp M."/>
            <person name="Smith J."/>
            <person name="Studholme D.J."/>
        </authorList>
    </citation>
    <scope>NUCLEOTIDE SEQUENCE</scope>
    <source>
        <strain evidence="26">NCPPB 1138</strain>
    </source>
</reference>
<reference evidence="26" key="1">
    <citation type="journal article" date="2015" name="Front. Microbiol.">
        <title>Genome sequencing reveals a new lineage associated with lablab bean and genetic exchange between pv. and subsp.</title>
        <authorList>
            <person name="Aritua V."/>
            <person name="Harrison J."/>
            <person name="Sapp M."/>
            <person name="Buruchara R."/>
            <person name="Smith J."/>
            <person name="Studholme D.J."/>
        </authorList>
    </citation>
    <scope>NUCLEOTIDE SEQUENCE</scope>
    <source>
        <strain evidence="26">NCPPB 1138</strain>
    </source>
</reference>
<reference evidence="30 31" key="4">
    <citation type="submission" date="2017-10" db="EMBL/GenBank/DDBJ databases">
        <authorList>
            <person name="Regsiter A."/>
            <person name="William W."/>
        </authorList>
    </citation>
    <scope>NUCLEOTIDE SEQUENCE [LARGE SCALE GENOMIC DNA]</scope>
    <source>
        <strain evidence="27 31">CFBP6984</strain>
        <strain evidence="28 30">CFBP7430</strain>
    </source>
</reference>
<evidence type="ECO:0000256" key="9">
    <source>
        <dbReference type="ARBA" id="ARBA00019357"/>
    </source>
</evidence>
<comment type="cofactor">
    <cofactor evidence="1">
        <name>Mg(2+)</name>
        <dbReference type="ChEBI" id="CHEBI:18420"/>
    </cofactor>
</comment>
<dbReference type="Proteomes" id="UP000031180">
    <property type="component" value="Unassembled WGS sequence"/>
</dbReference>
<keyword evidence="31" id="KW-1185">Reference proteome</keyword>
<keyword evidence="12 23" id="KW-0547">Nucleotide-binding</keyword>
<evidence type="ECO:0000256" key="21">
    <source>
        <dbReference type="ARBA" id="ARBA00049035"/>
    </source>
</evidence>
<dbReference type="InterPro" id="IPR036615">
    <property type="entry name" value="Mur_ligase_C_dom_sf"/>
</dbReference>
<dbReference type="InterPro" id="IPR036565">
    <property type="entry name" value="Mur-like_cat_sf"/>
</dbReference>
<dbReference type="PANTHER" id="PTHR11136:SF0">
    <property type="entry name" value="DIHYDROFOLATE SYNTHETASE-RELATED"/>
    <property type="match status" value="1"/>
</dbReference>
<evidence type="ECO:0000313" key="29">
    <source>
        <dbReference type="Proteomes" id="UP000031180"/>
    </source>
</evidence>
<dbReference type="InterPro" id="IPR001645">
    <property type="entry name" value="Folylpolyglutamate_synth"/>
</dbReference>
<evidence type="ECO:0000313" key="31">
    <source>
        <dbReference type="Proteomes" id="UP000234181"/>
    </source>
</evidence>
<evidence type="ECO:0000256" key="12">
    <source>
        <dbReference type="ARBA" id="ARBA00022741"/>
    </source>
</evidence>
<reference evidence="29" key="2">
    <citation type="submission" date="2015-04" db="EMBL/GenBank/DDBJ databases">
        <title>Genome sequencing of pathogens of bean.</title>
        <authorList>
            <person name="Harrison J.W."/>
            <person name="Aritua V."/>
            <person name="Sapp M."/>
            <person name="Smith J."/>
            <person name="Studholme D.J."/>
        </authorList>
    </citation>
    <scope>NUCLEOTIDE SEQUENCE [LARGE SCALE GENOMIC DNA]</scope>
    <source>
        <strain evidence="29">NCPPB 1138</strain>
    </source>
</reference>
<accession>A0AB38DZL6</accession>
<feature type="domain" description="Mur ligase C-terminal" evidence="24">
    <location>
        <begin position="303"/>
        <end position="425"/>
    </location>
</feature>
<comment type="catalytic activity">
    <reaction evidence="20">
        <text>10-formyltetrahydrofolyl-(gamma-L-Glu)(n) + L-glutamate + ATP = 10-formyltetrahydrofolyl-(gamma-L-Glu)(n+1) + ADP + phosphate + H(+)</text>
        <dbReference type="Rhea" id="RHEA:51904"/>
        <dbReference type="Rhea" id="RHEA-COMP:13088"/>
        <dbReference type="Rhea" id="RHEA-COMP:14300"/>
        <dbReference type="ChEBI" id="CHEBI:15378"/>
        <dbReference type="ChEBI" id="CHEBI:29985"/>
        <dbReference type="ChEBI" id="CHEBI:30616"/>
        <dbReference type="ChEBI" id="CHEBI:43474"/>
        <dbReference type="ChEBI" id="CHEBI:134413"/>
        <dbReference type="ChEBI" id="CHEBI:456216"/>
        <dbReference type="EC" id="6.3.2.17"/>
    </reaction>
</comment>
<evidence type="ECO:0000256" key="5">
    <source>
        <dbReference type="ARBA" id="ARBA00008276"/>
    </source>
</evidence>
<evidence type="ECO:0000256" key="13">
    <source>
        <dbReference type="ARBA" id="ARBA00022840"/>
    </source>
</evidence>
<keyword evidence="10 23" id="KW-0436">Ligase</keyword>
<comment type="similarity">
    <text evidence="5 23">Belongs to the folylpolyglutamate synthase family.</text>
</comment>
<dbReference type="Gene3D" id="3.40.1190.10">
    <property type="entry name" value="Mur-like, catalytic domain"/>
    <property type="match status" value="1"/>
</dbReference>
<sequence>MNATHSLSDWLAYIEQQHPSSIAMGLERVREVAARLQIAAPAKHVIVVGGTNGKGSTVAFIEAIGRAAGWKVGAYTSPHLLRYNERVRIDGEEASDAQLAAAFAAVEAARGDTALTYFEFGTLAALWLFQQSALELAVLEIGLGGRLDAVNIVDSDVAVITTVDIDHTDWLGEDREAIGTEKAGIIRAWKPVVLGEIDPPSSVLRRAYQLGANAIRAGSDYFFEPIDYFFEPIDTQHAESPQADAPQWRWRDVAVTLELPMPALHAPVQLANAAAAIAALQALPVDVPGAAWAQGIGNAHVAGRLQRLEVDGVQILLDVGHNPQAARAQAAALGAQAHAGSTYAIYAALADKDVLGVVEAVAAQIDHWALAGLEGARGQSAQALQARLQGSAAAQAPCHRDVASAVHAVLDAASPGDRVLVFGSFHTVADALDALHSAR</sequence>
<evidence type="ECO:0000256" key="14">
    <source>
        <dbReference type="ARBA" id="ARBA00022842"/>
    </source>
</evidence>
<evidence type="ECO:0000256" key="2">
    <source>
        <dbReference type="ARBA" id="ARBA00002714"/>
    </source>
</evidence>
<comment type="catalytic activity">
    <reaction evidence="22">
        <text>7,8-dihydropteroate + L-glutamate + ATP = 7,8-dihydrofolate + ADP + phosphate + H(+)</text>
        <dbReference type="Rhea" id="RHEA:23584"/>
        <dbReference type="ChEBI" id="CHEBI:15378"/>
        <dbReference type="ChEBI" id="CHEBI:17839"/>
        <dbReference type="ChEBI" id="CHEBI:29985"/>
        <dbReference type="ChEBI" id="CHEBI:30616"/>
        <dbReference type="ChEBI" id="CHEBI:43474"/>
        <dbReference type="ChEBI" id="CHEBI:57451"/>
        <dbReference type="ChEBI" id="CHEBI:456216"/>
        <dbReference type="EC" id="6.3.2.12"/>
    </reaction>
</comment>
<evidence type="ECO:0000256" key="3">
    <source>
        <dbReference type="ARBA" id="ARBA00004799"/>
    </source>
</evidence>
<dbReference type="PANTHER" id="PTHR11136">
    <property type="entry name" value="FOLYLPOLYGLUTAMATE SYNTHASE-RELATED"/>
    <property type="match status" value="1"/>
</dbReference>
<evidence type="ECO:0000256" key="1">
    <source>
        <dbReference type="ARBA" id="ARBA00001946"/>
    </source>
</evidence>
<comment type="function">
    <text evidence="2">Functions in two distinct reactions of the de novo folate biosynthetic pathway. Catalyzes the addition of a glutamate residue to dihydropteroate (7,8-dihydropteroate or H2Pte) to form dihydrofolate (7,8-dihydrofolate monoglutamate or H2Pte-Glu). Also catalyzes successive additions of L-glutamate to tetrahydrofolate or 10-formyltetrahydrofolate or 5,10-methylenetetrahydrofolate, leading to folylpolyglutamate derivatives.</text>
</comment>
<dbReference type="EMBL" id="JWTI02000055">
    <property type="protein sequence ID" value="KHS36716.1"/>
    <property type="molecule type" value="Genomic_DNA"/>
</dbReference>
<dbReference type="SUPFAM" id="SSF53623">
    <property type="entry name" value="MurD-like peptide ligases, catalytic domain"/>
    <property type="match status" value="1"/>
</dbReference>
<evidence type="ECO:0000256" key="4">
    <source>
        <dbReference type="ARBA" id="ARBA00005150"/>
    </source>
</evidence>
<dbReference type="Pfam" id="PF02875">
    <property type="entry name" value="Mur_ligase_C"/>
    <property type="match status" value="1"/>
</dbReference>
<dbReference type="InterPro" id="IPR013221">
    <property type="entry name" value="Mur_ligase_cen"/>
</dbReference>
<evidence type="ECO:0000313" key="30">
    <source>
        <dbReference type="Proteomes" id="UP000234166"/>
    </source>
</evidence>
<dbReference type="GO" id="GO:0046872">
    <property type="term" value="F:metal ion binding"/>
    <property type="evidence" value="ECO:0007669"/>
    <property type="project" value="UniProtKB-KW"/>
</dbReference>
<evidence type="ECO:0000256" key="10">
    <source>
        <dbReference type="ARBA" id="ARBA00022598"/>
    </source>
</evidence>
<keyword evidence="15" id="KW-0289">Folate biosynthesis</keyword>
<organism evidence="28 30">
    <name type="scientific">Xanthomonas campestris pv. phaseoli</name>
    <dbReference type="NCBI Taxonomy" id="317013"/>
    <lineage>
        <taxon>Bacteria</taxon>
        <taxon>Pseudomonadati</taxon>
        <taxon>Pseudomonadota</taxon>
        <taxon>Gammaproteobacteria</taxon>
        <taxon>Lysobacterales</taxon>
        <taxon>Lysobacteraceae</taxon>
        <taxon>Xanthomonas</taxon>
    </lineage>
</organism>
<dbReference type="FunFam" id="3.40.1190.10:FF:000004">
    <property type="entry name" value="Dihydrofolate synthase/folylpolyglutamate synthase"/>
    <property type="match status" value="1"/>
</dbReference>
<comment type="pathway">
    <text evidence="4">Cofactor biosynthesis; tetrahydrofolylpolyglutamate biosynthesis.</text>
</comment>
<dbReference type="PIRSF" id="PIRSF001563">
    <property type="entry name" value="Folylpolyglu_synth"/>
    <property type="match status" value="1"/>
</dbReference>
<dbReference type="GO" id="GO:0005737">
    <property type="term" value="C:cytoplasm"/>
    <property type="evidence" value="ECO:0007669"/>
    <property type="project" value="TreeGrafter"/>
</dbReference>
<evidence type="ECO:0000256" key="6">
    <source>
        <dbReference type="ARBA" id="ARBA00011245"/>
    </source>
</evidence>
<feature type="domain" description="Mur ligase central" evidence="25">
    <location>
        <begin position="48"/>
        <end position="279"/>
    </location>
</feature>
<name>A0AB38DZL6_XANCH</name>
<comment type="catalytic activity">
    <reaction evidence="21">
        <text>(6R)-5,10-methylenetetrahydrofolyl-(gamma-L-Glu)(n) + L-glutamate + ATP = (6R)-5,10-methylenetetrahydrofolyl-(gamma-L-Glu)(n+1) + ADP + phosphate + H(+)</text>
        <dbReference type="Rhea" id="RHEA:51912"/>
        <dbReference type="Rhea" id="RHEA-COMP:13257"/>
        <dbReference type="Rhea" id="RHEA-COMP:13258"/>
        <dbReference type="ChEBI" id="CHEBI:15378"/>
        <dbReference type="ChEBI" id="CHEBI:29985"/>
        <dbReference type="ChEBI" id="CHEBI:30616"/>
        <dbReference type="ChEBI" id="CHEBI:43474"/>
        <dbReference type="ChEBI" id="CHEBI:136572"/>
        <dbReference type="ChEBI" id="CHEBI:456216"/>
        <dbReference type="EC" id="6.3.2.17"/>
    </reaction>
</comment>
<dbReference type="Gene3D" id="3.90.190.20">
    <property type="entry name" value="Mur ligase, C-terminal domain"/>
    <property type="match status" value="1"/>
</dbReference>
<evidence type="ECO:0000256" key="15">
    <source>
        <dbReference type="ARBA" id="ARBA00022909"/>
    </source>
</evidence>
<evidence type="ECO:0000256" key="17">
    <source>
        <dbReference type="ARBA" id="ARBA00030592"/>
    </source>
</evidence>
<dbReference type="Proteomes" id="UP000234181">
    <property type="component" value="Unassembled WGS sequence"/>
</dbReference>
<dbReference type="GO" id="GO:0046656">
    <property type="term" value="P:folic acid biosynthetic process"/>
    <property type="evidence" value="ECO:0007669"/>
    <property type="project" value="UniProtKB-KW"/>
</dbReference>
<comment type="catalytic activity">
    <reaction evidence="19">
        <text>(6S)-5,6,7,8-tetrahydrofolyl-(gamma-L-Glu)(n) + L-glutamate + ATP = (6S)-5,6,7,8-tetrahydrofolyl-(gamma-L-Glu)(n+1) + ADP + phosphate + H(+)</text>
        <dbReference type="Rhea" id="RHEA:10580"/>
        <dbReference type="Rhea" id="RHEA-COMP:14738"/>
        <dbReference type="Rhea" id="RHEA-COMP:14740"/>
        <dbReference type="ChEBI" id="CHEBI:15378"/>
        <dbReference type="ChEBI" id="CHEBI:29985"/>
        <dbReference type="ChEBI" id="CHEBI:30616"/>
        <dbReference type="ChEBI" id="CHEBI:43474"/>
        <dbReference type="ChEBI" id="CHEBI:141005"/>
        <dbReference type="ChEBI" id="CHEBI:456216"/>
        <dbReference type="EC" id="6.3.2.17"/>
    </reaction>
</comment>
<evidence type="ECO:0000256" key="22">
    <source>
        <dbReference type="ARBA" id="ARBA00049161"/>
    </source>
</evidence>
<keyword evidence="13 23" id="KW-0067">ATP-binding</keyword>
<keyword evidence="14" id="KW-0460">Magnesium</keyword>
<evidence type="ECO:0000256" key="11">
    <source>
        <dbReference type="ARBA" id="ARBA00022723"/>
    </source>
</evidence>
<protein>
    <recommendedName>
        <fullName evidence="9">Dihydrofolate synthase/folylpolyglutamate synthase</fullName>
        <ecNumber evidence="7">6.3.2.12</ecNumber>
        <ecNumber evidence="8">6.3.2.17</ecNumber>
    </recommendedName>
    <alternativeName>
        <fullName evidence="18">Folylpoly-gamma-glutamate synthetase-dihydrofolate synthetase</fullName>
    </alternativeName>
    <alternativeName>
        <fullName evidence="16">Folylpolyglutamate synthetase</fullName>
    </alternativeName>
    <alternativeName>
        <fullName evidence="17">Tetrahydrofolylpolyglutamate synthase</fullName>
    </alternativeName>
</protein>
<gene>
    <name evidence="28" type="primary">folC</name>
    <name evidence="26" type="ORF">RN20_12950</name>
    <name evidence="27" type="ORF">XAP6984_390023</name>
    <name evidence="28" type="ORF">XAP7430_380023</name>
</gene>
<dbReference type="EMBL" id="OCYS01000092">
    <property type="protein sequence ID" value="SON88656.1"/>
    <property type="molecule type" value="Genomic_DNA"/>
</dbReference>
<dbReference type="EC" id="6.3.2.12" evidence="7"/>
<dbReference type="GO" id="GO:0008841">
    <property type="term" value="F:dihydrofolate synthase activity"/>
    <property type="evidence" value="ECO:0007669"/>
    <property type="project" value="UniProtKB-EC"/>
</dbReference>
<evidence type="ECO:0000256" key="8">
    <source>
        <dbReference type="ARBA" id="ARBA00013025"/>
    </source>
</evidence>
<dbReference type="Pfam" id="PF08245">
    <property type="entry name" value="Mur_ligase_M"/>
    <property type="match status" value="1"/>
</dbReference>
<evidence type="ECO:0000259" key="25">
    <source>
        <dbReference type="Pfam" id="PF08245"/>
    </source>
</evidence>
<evidence type="ECO:0000256" key="16">
    <source>
        <dbReference type="ARBA" id="ARBA00030048"/>
    </source>
</evidence>
<dbReference type="KEGG" id="xph:XppCFBP6546_06325"/>
<dbReference type="RefSeq" id="WP_039571848.1">
    <property type="nucleotide sequence ID" value="NZ_CP012048.1"/>
</dbReference>
<evidence type="ECO:0000313" key="26">
    <source>
        <dbReference type="EMBL" id="KHS36716.1"/>
    </source>
</evidence>
<evidence type="ECO:0000256" key="23">
    <source>
        <dbReference type="PIRNR" id="PIRNR001563"/>
    </source>
</evidence>
<comment type="caution">
    <text evidence="28">The sequence shown here is derived from an EMBL/GenBank/DDBJ whole genome shotgun (WGS) entry which is preliminary data.</text>
</comment>
<evidence type="ECO:0000313" key="28">
    <source>
        <dbReference type="EMBL" id="SON88656.1"/>
    </source>
</evidence>
<evidence type="ECO:0000259" key="24">
    <source>
        <dbReference type="Pfam" id="PF02875"/>
    </source>
</evidence>
<dbReference type="AlphaFoldDB" id="A0AB38DZL6"/>
<dbReference type="GO" id="GO:0005524">
    <property type="term" value="F:ATP binding"/>
    <property type="evidence" value="ECO:0007669"/>
    <property type="project" value="UniProtKB-KW"/>
</dbReference>
<dbReference type="NCBIfam" id="TIGR01499">
    <property type="entry name" value="folC"/>
    <property type="match status" value="1"/>
</dbReference>
<dbReference type="GO" id="GO:0004326">
    <property type="term" value="F:tetrahydrofolylpolyglutamate synthase activity"/>
    <property type="evidence" value="ECO:0007669"/>
    <property type="project" value="UniProtKB-EC"/>
</dbReference>
<evidence type="ECO:0000256" key="20">
    <source>
        <dbReference type="ARBA" id="ARBA00047808"/>
    </source>
</evidence>
<evidence type="ECO:0000256" key="19">
    <source>
        <dbReference type="ARBA" id="ARBA00047493"/>
    </source>
</evidence>
<keyword evidence="11" id="KW-0479">Metal-binding</keyword>
<evidence type="ECO:0000313" key="27">
    <source>
        <dbReference type="EMBL" id="SON81219.1"/>
    </source>
</evidence>
<dbReference type="SUPFAM" id="SSF53244">
    <property type="entry name" value="MurD-like peptide ligases, peptide-binding domain"/>
    <property type="match status" value="1"/>
</dbReference>
<dbReference type="NCBIfam" id="NF008101">
    <property type="entry name" value="PRK10846.1"/>
    <property type="match status" value="1"/>
</dbReference>
<evidence type="ECO:0000256" key="18">
    <source>
        <dbReference type="ARBA" id="ARBA00032510"/>
    </source>
</evidence>
<comment type="subunit">
    <text evidence="6">Monomer.</text>
</comment>
<comment type="pathway">
    <text evidence="3">Cofactor biosynthesis; tetrahydrofolate biosynthesis; 7,8-dihydrofolate from 2-amino-4-hydroxy-6-hydroxymethyl-7,8-dihydropteridine diphosphate and 4-aminobenzoate: step 2/2.</text>
</comment>
<dbReference type="EMBL" id="OCYT01000094">
    <property type="protein sequence ID" value="SON81219.1"/>
    <property type="molecule type" value="Genomic_DNA"/>
</dbReference>